<dbReference type="CDD" id="cd00143">
    <property type="entry name" value="PP2Cc"/>
    <property type="match status" value="1"/>
</dbReference>
<evidence type="ECO:0000313" key="3">
    <source>
        <dbReference type="Proteomes" id="UP000051952"/>
    </source>
</evidence>
<dbReference type="InterPro" id="IPR036457">
    <property type="entry name" value="PPM-type-like_dom_sf"/>
</dbReference>
<name>A0A0S4JHB4_BODSA</name>
<dbReference type="SUPFAM" id="SSF81606">
    <property type="entry name" value="PP2C-like"/>
    <property type="match status" value="1"/>
</dbReference>
<keyword evidence="3" id="KW-1185">Reference proteome</keyword>
<evidence type="ECO:0000259" key="1">
    <source>
        <dbReference type="PROSITE" id="PS51746"/>
    </source>
</evidence>
<gene>
    <name evidence="2" type="ORF">BSAL_17560</name>
</gene>
<dbReference type="OrthoDB" id="10264738at2759"/>
<reference evidence="3" key="1">
    <citation type="submission" date="2015-09" db="EMBL/GenBank/DDBJ databases">
        <authorList>
            <consortium name="Pathogen Informatics"/>
        </authorList>
    </citation>
    <scope>NUCLEOTIDE SEQUENCE [LARGE SCALE GENOMIC DNA]</scope>
    <source>
        <strain evidence="3">Lake Konstanz</strain>
    </source>
</reference>
<sequence length="384" mass="42177">MGVILPKPILSKVVDRAGSEKVGAGCCAINGYRNTMEDAHVLQTGPDRMIFGIFDGHSNDKCSNYISEHLPRKINMAPQPLTDAAIEGLCISCDEQFLEDVGDGGTTATFVIVDPGEAPKTFNLTICNIGDSRTLVARDGAILFATQDHKPQNPQERDRIERCGGTVRMNRVDGDLAVSRAFGDFVFKRWRDDLRNQKVIAVPDITRMTVQEGDIMVIACDGVFEGNFSNDEVISFVYSQLPAPQGDLAVVAGRVCDQAVRRGSKDNVSCLLVQFKDGTAMVKQHTEHSFVPGPPYPKTHESSRLAYSRMAMMAQVSLADALQRRYELFLAFTKNQLSSLPPIDQLAYEMSDDVDVETERVFFGNGPTPGHEKAFFAAMAEGSR</sequence>
<protein>
    <submittedName>
        <fullName evidence="2">Protein phosphatase 2C, putative</fullName>
    </submittedName>
</protein>
<dbReference type="SMART" id="SM00332">
    <property type="entry name" value="PP2Cc"/>
    <property type="match status" value="1"/>
</dbReference>
<dbReference type="SMART" id="SM00331">
    <property type="entry name" value="PP2C_SIG"/>
    <property type="match status" value="1"/>
</dbReference>
<dbReference type="Proteomes" id="UP000051952">
    <property type="component" value="Unassembled WGS sequence"/>
</dbReference>
<dbReference type="Pfam" id="PF00481">
    <property type="entry name" value="PP2C"/>
    <property type="match status" value="1"/>
</dbReference>
<feature type="domain" description="PPM-type phosphatase" evidence="1">
    <location>
        <begin position="23"/>
        <end position="275"/>
    </location>
</feature>
<dbReference type="EMBL" id="CYKH01001678">
    <property type="protein sequence ID" value="CUG88843.1"/>
    <property type="molecule type" value="Genomic_DNA"/>
</dbReference>
<proteinExistence type="predicted"/>
<dbReference type="AlphaFoldDB" id="A0A0S4JHB4"/>
<dbReference type="PROSITE" id="PS51746">
    <property type="entry name" value="PPM_2"/>
    <property type="match status" value="1"/>
</dbReference>
<dbReference type="InterPro" id="IPR015655">
    <property type="entry name" value="PP2C"/>
</dbReference>
<dbReference type="Gene3D" id="3.60.40.10">
    <property type="entry name" value="PPM-type phosphatase domain"/>
    <property type="match status" value="1"/>
</dbReference>
<dbReference type="VEuPathDB" id="TriTrypDB:BSAL_17560"/>
<organism evidence="2 3">
    <name type="scientific">Bodo saltans</name>
    <name type="common">Flagellated protozoan</name>
    <dbReference type="NCBI Taxonomy" id="75058"/>
    <lineage>
        <taxon>Eukaryota</taxon>
        <taxon>Discoba</taxon>
        <taxon>Euglenozoa</taxon>
        <taxon>Kinetoplastea</taxon>
        <taxon>Metakinetoplastina</taxon>
        <taxon>Eubodonida</taxon>
        <taxon>Bodonidae</taxon>
        <taxon>Bodo</taxon>
    </lineage>
</organism>
<accession>A0A0S4JHB4</accession>
<dbReference type="PANTHER" id="PTHR47992">
    <property type="entry name" value="PROTEIN PHOSPHATASE"/>
    <property type="match status" value="1"/>
</dbReference>
<evidence type="ECO:0000313" key="2">
    <source>
        <dbReference type="EMBL" id="CUG88843.1"/>
    </source>
</evidence>
<dbReference type="GO" id="GO:0004722">
    <property type="term" value="F:protein serine/threonine phosphatase activity"/>
    <property type="evidence" value="ECO:0007669"/>
    <property type="project" value="InterPro"/>
</dbReference>
<dbReference type="OMA" id="IDDQEAC"/>
<dbReference type="InterPro" id="IPR001932">
    <property type="entry name" value="PPM-type_phosphatase-like_dom"/>
</dbReference>